<dbReference type="CDD" id="cd09022">
    <property type="entry name" value="Aldose_epim_Ec_YihR"/>
    <property type="match status" value="1"/>
</dbReference>
<dbReference type="Pfam" id="PF01263">
    <property type="entry name" value="Aldose_epim"/>
    <property type="match status" value="1"/>
</dbReference>
<dbReference type="GO" id="GO:0006006">
    <property type="term" value="P:glucose metabolic process"/>
    <property type="evidence" value="ECO:0007669"/>
    <property type="project" value="TreeGrafter"/>
</dbReference>
<dbReference type="GO" id="GO:0004034">
    <property type="term" value="F:aldose 1-epimerase activity"/>
    <property type="evidence" value="ECO:0007669"/>
    <property type="project" value="UniProtKB-EC"/>
</dbReference>
<dbReference type="EMBL" id="JACHJO010000010">
    <property type="protein sequence ID" value="MBB6121469.1"/>
    <property type="molecule type" value="Genomic_DNA"/>
</dbReference>
<dbReference type="GO" id="GO:0033499">
    <property type="term" value="P:galactose catabolic process via UDP-galactose, Leloir pathway"/>
    <property type="evidence" value="ECO:0007669"/>
    <property type="project" value="TreeGrafter"/>
</dbReference>
<dbReference type="GO" id="GO:0030246">
    <property type="term" value="F:carbohydrate binding"/>
    <property type="evidence" value="ECO:0007669"/>
    <property type="project" value="InterPro"/>
</dbReference>
<reference evidence="2 3" key="1">
    <citation type="submission" date="2020-08" db="EMBL/GenBank/DDBJ databases">
        <title>Genomic Encyclopedia of Type Strains, Phase III (KMG-III): the genomes of soil and plant-associated and newly described type strains.</title>
        <authorList>
            <person name="Whitman W."/>
        </authorList>
    </citation>
    <scope>NUCLEOTIDE SEQUENCE [LARGE SCALE GENOMIC DNA]</scope>
    <source>
        <strain evidence="2 3">CECT 8712</strain>
    </source>
</reference>
<dbReference type="InterPro" id="IPR008183">
    <property type="entry name" value="Aldose_1/G6P_1-epimerase"/>
</dbReference>
<dbReference type="InterPro" id="IPR011013">
    <property type="entry name" value="Gal_mutarotase_sf_dom"/>
</dbReference>
<evidence type="ECO:0000313" key="2">
    <source>
        <dbReference type="EMBL" id="MBB6121469.1"/>
    </source>
</evidence>
<dbReference type="SUPFAM" id="SSF74650">
    <property type="entry name" value="Galactose mutarotase-like"/>
    <property type="match status" value="1"/>
</dbReference>
<dbReference type="Gene3D" id="2.70.98.10">
    <property type="match status" value="1"/>
</dbReference>
<organism evidence="2 3">
    <name type="scientific">Nocardiopsis algeriensis</name>
    <dbReference type="NCBI Taxonomy" id="1478215"/>
    <lineage>
        <taxon>Bacteria</taxon>
        <taxon>Bacillati</taxon>
        <taxon>Actinomycetota</taxon>
        <taxon>Actinomycetes</taxon>
        <taxon>Streptosporangiales</taxon>
        <taxon>Nocardiopsidaceae</taxon>
        <taxon>Nocardiopsis</taxon>
    </lineage>
</organism>
<dbReference type="EC" id="5.1.3.3" evidence="2"/>
<evidence type="ECO:0000313" key="3">
    <source>
        <dbReference type="Proteomes" id="UP000536604"/>
    </source>
</evidence>
<gene>
    <name evidence="2" type="ORF">FHS13_003438</name>
</gene>
<comment type="caution">
    <text evidence="2">The sequence shown here is derived from an EMBL/GenBank/DDBJ whole genome shotgun (WGS) entry which is preliminary data.</text>
</comment>
<dbReference type="PANTHER" id="PTHR10091">
    <property type="entry name" value="ALDOSE-1-EPIMERASE"/>
    <property type="match status" value="1"/>
</dbReference>
<dbReference type="AlphaFoldDB" id="A0A841IRG3"/>
<keyword evidence="3" id="KW-1185">Reference proteome</keyword>
<keyword evidence="2" id="KW-0413">Isomerase</keyword>
<dbReference type="Proteomes" id="UP000536604">
    <property type="component" value="Unassembled WGS sequence"/>
</dbReference>
<proteinExistence type="predicted"/>
<dbReference type="RefSeq" id="WP_184292914.1">
    <property type="nucleotide sequence ID" value="NZ_JACHJO010000010.1"/>
</dbReference>
<dbReference type="InterPro" id="IPR014718">
    <property type="entry name" value="GH-type_carb-bd"/>
</dbReference>
<name>A0A841IRG3_9ACTN</name>
<evidence type="ECO:0000256" key="1">
    <source>
        <dbReference type="SAM" id="MobiDB-lite"/>
    </source>
</evidence>
<dbReference type="InterPro" id="IPR037480">
    <property type="entry name" value="YihR-like"/>
</dbReference>
<sequence>MGKTIELHSGEFRARIGLVGAALQALTWQGRDVVWPYTDAPIAFQGQVLAPWPNRLSGGRYRFEGTEHRLPVDEPATGSAIHGLVHDRVWTPEEVSGDTAVLRLDFEGVPGYPFPLALTVSYRLDGDGLTVTTLARNTGGSPAPFGLGFHPYLAFGEPLGELAERGELLLEVPASLRQPVDDRLLPSGDPVPVEGEYDFRSPGRRPGGTVLDTAFTGLERDGDGRAWVRVSCPDRRVSLWCDNSFGWLQLFSADTLGGEARRAHLAVEPMTCPPDALSTGTDLIVLAPGSSTRHTFGITAEPTRPEPK</sequence>
<feature type="region of interest" description="Disordered" evidence="1">
    <location>
        <begin position="181"/>
        <end position="203"/>
    </location>
</feature>
<dbReference type="PANTHER" id="PTHR10091:SF0">
    <property type="entry name" value="GALACTOSE MUTAROTASE"/>
    <property type="match status" value="1"/>
</dbReference>
<accession>A0A841IRG3</accession>
<protein>
    <submittedName>
        <fullName evidence="2">Aldose 1-epimerase</fullName>
        <ecNumber evidence="2">5.1.3.3</ecNumber>
    </submittedName>
</protein>